<name>A0A1C7NPK2_9FUNG</name>
<keyword evidence="2 9" id="KW-0812">Transmembrane</keyword>
<proteinExistence type="predicted"/>
<dbReference type="Pfam" id="PF13639">
    <property type="entry name" value="zf-RING_2"/>
    <property type="match status" value="1"/>
</dbReference>
<evidence type="ECO:0000256" key="2">
    <source>
        <dbReference type="ARBA" id="ARBA00022692"/>
    </source>
</evidence>
<feature type="transmembrane region" description="Helical" evidence="9">
    <location>
        <begin position="229"/>
        <end position="252"/>
    </location>
</feature>
<dbReference type="Pfam" id="PF02225">
    <property type="entry name" value="PA"/>
    <property type="match status" value="1"/>
</dbReference>
<keyword evidence="6 9" id="KW-1133">Transmembrane helix</keyword>
<accession>A0A1C7NPK2</accession>
<dbReference type="Proteomes" id="UP000093000">
    <property type="component" value="Unassembled WGS sequence"/>
</dbReference>
<dbReference type="AlphaFoldDB" id="A0A1C7NPK2"/>
<comment type="caution">
    <text evidence="11">The sequence shown here is derived from an EMBL/GenBank/DDBJ whole genome shotgun (WGS) entry which is preliminary data.</text>
</comment>
<dbReference type="InParanoid" id="A0A1C7NPK2"/>
<feature type="domain" description="RING-type" evidence="10">
    <location>
        <begin position="325"/>
        <end position="366"/>
    </location>
</feature>
<dbReference type="GO" id="GO:0006511">
    <property type="term" value="P:ubiquitin-dependent protein catabolic process"/>
    <property type="evidence" value="ECO:0007669"/>
    <property type="project" value="TreeGrafter"/>
</dbReference>
<keyword evidence="4 8" id="KW-0863">Zinc-finger</keyword>
<sequence length="410" mass="47267">MIRCRPTITYPLGIILIIWVLLGAIVFPNANHWLKGTSSSIEQDTMSFDLNRPIQNRNALFETSEHKSYRDHVFSMLNAPSVSLYGTRGVLYHQRDACQHSNESYSVPTVLNQPSFSELAKIALIENNQACRLTDKIILAQNNGAAATIVFSPNYEEDLSNISSHLSFSEQDVTSNQVQIPSYFVDLNIGMSLLRDVYRLHRQEPRQGYSQFVVRVRLVAGRPPDLDHWQFGLVIVGIMLFSCVVAMTILHCHLWHIRRSRQQINSSQEVLTLEEQQLMNETNQQLWRYLNTPTKQRTRHRLDQHVVDMLPLRTFKTKDPNHQGCVICLDGFEKGQELRQLPCSHEYHRDCIDKWLTKKNNTCPLCLHRIELPAVPEQAYTTSTTPDLADTWHHLEQSALNQHYSKSSRP</sequence>
<dbReference type="InterPro" id="IPR013083">
    <property type="entry name" value="Znf_RING/FYVE/PHD"/>
</dbReference>
<dbReference type="GO" id="GO:0016567">
    <property type="term" value="P:protein ubiquitination"/>
    <property type="evidence" value="ECO:0007669"/>
    <property type="project" value="UniProtKB-UniPathway"/>
</dbReference>
<organism evidence="11 12">
    <name type="scientific">Choanephora cucurbitarum</name>
    <dbReference type="NCBI Taxonomy" id="101091"/>
    <lineage>
        <taxon>Eukaryota</taxon>
        <taxon>Fungi</taxon>
        <taxon>Fungi incertae sedis</taxon>
        <taxon>Mucoromycota</taxon>
        <taxon>Mucoromycotina</taxon>
        <taxon>Mucoromycetes</taxon>
        <taxon>Mucorales</taxon>
        <taxon>Mucorineae</taxon>
        <taxon>Choanephoraceae</taxon>
        <taxon>Choanephoroideae</taxon>
        <taxon>Choanephora</taxon>
    </lineage>
</organism>
<dbReference type="InterPro" id="IPR001841">
    <property type="entry name" value="Znf_RING"/>
</dbReference>
<keyword evidence="11" id="KW-0675">Receptor</keyword>
<reference evidence="11 12" key="1">
    <citation type="submission" date="2016-03" db="EMBL/GenBank/DDBJ databases">
        <title>Choanephora cucurbitarum.</title>
        <authorList>
            <person name="Min B."/>
            <person name="Park H."/>
            <person name="Park J.-H."/>
            <person name="Shin H.-D."/>
            <person name="Choi I.-G."/>
        </authorList>
    </citation>
    <scope>NUCLEOTIDE SEQUENCE [LARGE SCALE GENOMIC DNA]</scope>
    <source>
        <strain evidence="11 12">KUS-F28377</strain>
    </source>
</reference>
<keyword evidence="3" id="KW-0479">Metal-binding</keyword>
<dbReference type="GO" id="GO:0061630">
    <property type="term" value="F:ubiquitin protein ligase activity"/>
    <property type="evidence" value="ECO:0007669"/>
    <property type="project" value="TreeGrafter"/>
</dbReference>
<keyword evidence="5" id="KW-0862">Zinc</keyword>
<dbReference type="CDD" id="cd16454">
    <property type="entry name" value="RING-H2_PA-TM-RING"/>
    <property type="match status" value="1"/>
</dbReference>
<dbReference type="GO" id="GO:0005634">
    <property type="term" value="C:nucleus"/>
    <property type="evidence" value="ECO:0007669"/>
    <property type="project" value="TreeGrafter"/>
</dbReference>
<dbReference type="EMBL" id="LUGH01000052">
    <property type="protein sequence ID" value="OBZ90356.1"/>
    <property type="molecule type" value="Genomic_DNA"/>
</dbReference>
<evidence type="ECO:0000256" key="7">
    <source>
        <dbReference type="ARBA" id="ARBA00023136"/>
    </source>
</evidence>
<evidence type="ECO:0000259" key="10">
    <source>
        <dbReference type="PROSITE" id="PS50089"/>
    </source>
</evidence>
<dbReference type="Gene3D" id="3.50.30.30">
    <property type="match status" value="1"/>
</dbReference>
<dbReference type="UniPathway" id="UPA00143"/>
<feature type="transmembrane region" description="Helical" evidence="9">
    <location>
        <begin position="7"/>
        <end position="27"/>
    </location>
</feature>
<dbReference type="InterPro" id="IPR003137">
    <property type="entry name" value="PA_domain"/>
</dbReference>
<dbReference type="SUPFAM" id="SSF57850">
    <property type="entry name" value="RING/U-box"/>
    <property type="match status" value="1"/>
</dbReference>
<dbReference type="Gene3D" id="3.30.40.10">
    <property type="entry name" value="Zinc/RING finger domain, C3HC4 (zinc finger)"/>
    <property type="match status" value="1"/>
</dbReference>
<evidence type="ECO:0000256" key="1">
    <source>
        <dbReference type="ARBA" id="ARBA00004370"/>
    </source>
</evidence>
<dbReference type="PROSITE" id="PS50089">
    <property type="entry name" value="ZF_RING_2"/>
    <property type="match status" value="1"/>
</dbReference>
<keyword evidence="12" id="KW-1185">Reference proteome</keyword>
<evidence type="ECO:0000256" key="3">
    <source>
        <dbReference type="ARBA" id="ARBA00022723"/>
    </source>
</evidence>
<keyword evidence="7 9" id="KW-0472">Membrane</keyword>
<evidence type="ECO:0000313" key="11">
    <source>
        <dbReference type="EMBL" id="OBZ90356.1"/>
    </source>
</evidence>
<dbReference type="PANTHER" id="PTHR45931">
    <property type="entry name" value="SI:CH211-59O9.10"/>
    <property type="match status" value="1"/>
</dbReference>
<protein>
    <submittedName>
        <fullName evidence="11">Receptor y region, transmembrane domain-and RING domain-containing protein 1</fullName>
    </submittedName>
</protein>
<evidence type="ECO:0000256" key="6">
    <source>
        <dbReference type="ARBA" id="ARBA00022989"/>
    </source>
</evidence>
<gene>
    <name evidence="11" type="primary">RMR1_3</name>
    <name evidence="11" type="ORF">A0J61_01584</name>
</gene>
<evidence type="ECO:0000256" key="4">
    <source>
        <dbReference type="ARBA" id="ARBA00022771"/>
    </source>
</evidence>
<dbReference type="PANTHER" id="PTHR45931:SF3">
    <property type="entry name" value="RING ZINC FINGER-CONTAINING PROTEIN"/>
    <property type="match status" value="1"/>
</dbReference>
<dbReference type="GO" id="GO:0008270">
    <property type="term" value="F:zinc ion binding"/>
    <property type="evidence" value="ECO:0007669"/>
    <property type="project" value="UniProtKB-KW"/>
</dbReference>
<dbReference type="InterPro" id="IPR051834">
    <property type="entry name" value="RING_finger_E3_ligase"/>
</dbReference>
<comment type="subcellular location">
    <subcellularLocation>
        <location evidence="1">Membrane</location>
    </subcellularLocation>
</comment>
<dbReference type="SMART" id="SM00184">
    <property type="entry name" value="RING"/>
    <property type="match status" value="1"/>
</dbReference>
<evidence type="ECO:0000256" key="8">
    <source>
        <dbReference type="PROSITE-ProRule" id="PRU00175"/>
    </source>
</evidence>
<evidence type="ECO:0000313" key="12">
    <source>
        <dbReference type="Proteomes" id="UP000093000"/>
    </source>
</evidence>
<dbReference type="STRING" id="101091.A0A1C7NPK2"/>
<dbReference type="OrthoDB" id="8062037at2759"/>
<evidence type="ECO:0000256" key="5">
    <source>
        <dbReference type="ARBA" id="ARBA00022833"/>
    </source>
</evidence>
<evidence type="ECO:0000256" key="9">
    <source>
        <dbReference type="SAM" id="Phobius"/>
    </source>
</evidence>
<dbReference type="GO" id="GO:0016020">
    <property type="term" value="C:membrane"/>
    <property type="evidence" value="ECO:0007669"/>
    <property type="project" value="UniProtKB-SubCell"/>
</dbReference>